<proteinExistence type="predicted"/>
<dbReference type="Proteomes" id="UP000053237">
    <property type="component" value="Unassembled WGS sequence"/>
</dbReference>
<keyword evidence="3" id="KW-1185">Reference proteome</keyword>
<protein>
    <submittedName>
        <fullName evidence="2">Uncharacterized protein</fullName>
    </submittedName>
</protein>
<gene>
    <name evidence="2" type="ORF">BN9_089190</name>
</gene>
<evidence type="ECO:0000256" key="1">
    <source>
        <dbReference type="SAM" id="Phobius"/>
    </source>
</evidence>
<feature type="transmembrane region" description="Helical" evidence="1">
    <location>
        <begin position="79"/>
        <end position="101"/>
    </location>
</feature>
<sequence length="113" mass="13677">MKNYTVYMNKICTFYLQTEKRLRLLPLTAMLVSRYYPANCNYRDIHTIHMHFRRCHLCLGHDTNIQRHSLFARDLKRNAYMFSIIYCMIQDFISLSSILHVEHEGCCTTKFRF</sequence>
<dbReference type="EMBL" id="CAIX01000192">
    <property type="protein sequence ID" value="CCI10286.1"/>
    <property type="molecule type" value="Genomic_DNA"/>
</dbReference>
<dbReference type="InParanoid" id="A0A024FTE2"/>
<name>A0A024FTE2_9STRA</name>
<keyword evidence="1" id="KW-1133">Transmembrane helix</keyword>
<organism evidence="2 3">
    <name type="scientific">Albugo candida</name>
    <dbReference type="NCBI Taxonomy" id="65357"/>
    <lineage>
        <taxon>Eukaryota</taxon>
        <taxon>Sar</taxon>
        <taxon>Stramenopiles</taxon>
        <taxon>Oomycota</taxon>
        <taxon>Peronosporomycetes</taxon>
        <taxon>Albuginales</taxon>
        <taxon>Albuginaceae</taxon>
        <taxon>Albugo</taxon>
    </lineage>
</organism>
<keyword evidence="1" id="KW-0472">Membrane</keyword>
<keyword evidence="1" id="KW-0812">Transmembrane</keyword>
<evidence type="ECO:0000313" key="3">
    <source>
        <dbReference type="Proteomes" id="UP000053237"/>
    </source>
</evidence>
<reference evidence="2 3" key="1">
    <citation type="submission" date="2012-05" db="EMBL/GenBank/DDBJ databases">
        <title>Recombination and specialization in a pathogen metapopulation.</title>
        <authorList>
            <person name="Gardiner A."/>
            <person name="Kemen E."/>
            <person name="Schultz-Larsen T."/>
            <person name="MacLean D."/>
            <person name="Van Oosterhout C."/>
            <person name="Jones J.D.G."/>
        </authorList>
    </citation>
    <scope>NUCLEOTIDE SEQUENCE [LARGE SCALE GENOMIC DNA]</scope>
    <source>
        <strain evidence="2 3">Ac Nc2</strain>
    </source>
</reference>
<accession>A0A024FTE2</accession>
<dbReference type="AlphaFoldDB" id="A0A024FTE2"/>
<evidence type="ECO:0000313" key="2">
    <source>
        <dbReference type="EMBL" id="CCI10286.1"/>
    </source>
</evidence>
<comment type="caution">
    <text evidence="2">The sequence shown here is derived from an EMBL/GenBank/DDBJ whole genome shotgun (WGS) entry which is preliminary data.</text>
</comment>